<dbReference type="AlphaFoldDB" id="A0A0G4KFI5"/>
<protein>
    <submittedName>
        <fullName evidence="1">Uncharacterized protein</fullName>
    </submittedName>
</protein>
<evidence type="ECO:0000313" key="2">
    <source>
        <dbReference type="Proteomes" id="UP000044602"/>
    </source>
</evidence>
<sequence length="72" mass="7780">MALERLRYGAPPPMAGYLNPSWLTSSHTSDAQKSTILMPGQAEEVQIIDLIQQLTSEGGCYGNLTPSLVSML</sequence>
<dbReference type="Proteomes" id="UP000044602">
    <property type="component" value="Unassembled WGS sequence"/>
</dbReference>
<reference evidence="1 2" key="1">
    <citation type="submission" date="2015-05" db="EMBL/GenBank/DDBJ databases">
        <authorList>
            <person name="Wang D.B."/>
            <person name="Wang M."/>
        </authorList>
    </citation>
    <scope>NUCLEOTIDE SEQUENCE [LARGE SCALE GENOMIC DNA]</scope>
    <source>
        <strain evidence="1">VL1</strain>
    </source>
</reference>
<proteinExistence type="predicted"/>
<accession>A0A0G4KFI5</accession>
<name>A0A0G4KFI5_VERLO</name>
<dbReference type="EMBL" id="CVQH01000780">
    <property type="protein sequence ID" value="CRJ89895.1"/>
    <property type="molecule type" value="Genomic_DNA"/>
</dbReference>
<gene>
    <name evidence="1" type="ORF">BN1708_009302</name>
</gene>
<keyword evidence="2" id="KW-1185">Reference proteome</keyword>
<organism evidence="1 2">
    <name type="scientific">Verticillium longisporum</name>
    <name type="common">Verticillium dahliae var. longisporum</name>
    <dbReference type="NCBI Taxonomy" id="100787"/>
    <lineage>
        <taxon>Eukaryota</taxon>
        <taxon>Fungi</taxon>
        <taxon>Dikarya</taxon>
        <taxon>Ascomycota</taxon>
        <taxon>Pezizomycotina</taxon>
        <taxon>Sordariomycetes</taxon>
        <taxon>Hypocreomycetidae</taxon>
        <taxon>Glomerellales</taxon>
        <taxon>Plectosphaerellaceae</taxon>
        <taxon>Verticillium</taxon>
    </lineage>
</organism>
<evidence type="ECO:0000313" key="1">
    <source>
        <dbReference type="EMBL" id="CRJ89895.1"/>
    </source>
</evidence>